<dbReference type="GeneID" id="95799597"/>
<dbReference type="RefSeq" id="WP_184916471.1">
    <property type="nucleotide sequence ID" value="NZ_JACHMS010000001.1"/>
</dbReference>
<evidence type="ECO:0008006" key="4">
    <source>
        <dbReference type="Google" id="ProtNLM"/>
    </source>
</evidence>
<dbReference type="Proteomes" id="UP000565089">
    <property type="component" value="Unassembled WGS sequence"/>
</dbReference>
<accession>A0A7W7GL95</accession>
<reference evidence="2 3" key="1">
    <citation type="submission" date="2020-08" db="EMBL/GenBank/DDBJ databases">
        <title>Sequencing the genomes of 1000 actinobacteria strains.</title>
        <authorList>
            <person name="Klenk H.-P."/>
        </authorList>
    </citation>
    <scope>NUCLEOTIDE SEQUENCE [LARGE SCALE GENOMIC DNA]</scope>
    <source>
        <strain evidence="2 3">DSM 40483</strain>
    </source>
</reference>
<keyword evidence="1" id="KW-0732">Signal</keyword>
<dbReference type="EMBL" id="JACHMS010000001">
    <property type="protein sequence ID" value="MBB4717799.1"/>
    <property type="molecule type" value="Genomic_DNA"/>
</dbReference>
<protein>
    <recommendedName>
        <fullName evidence="4">Secreted protein</fullName>
    </recommendedName>
</protein>
<gene>
    <name evidence="2" type="ORF">BJ965_007681</name>
</gene>
<dbReference type="AlphaFoldDB" id="A0A7W7GL95"/>
<sequence length="190" mass="20943">MSVSGELLQALVAVLAAAAAYAAGRAQASGARRGPVDAVRRQHQRDAYAAFLKAARQYERATRFADLARAAQADNNGLELDRQALLREVVRRRAWISLEPIAETLPVVQLEGPKMLAVYAQEAADAAERLAQVAQTLLPAFAFGDVQKQFEQDTANLHTRITHFTVEARAFLDDSARRRTRRFVLPGPHQ</sequence>
<proteinExistence type="predicted"/>
<keyword evidence="3" id="KW-1185">Reference proteome</keyword>
<feature type="chain" id="PRO_5038514040" description="Secreted protein" evidence="1">
    <location>
        <begin position="23"/>
        <end position="190"/>
    </location>
</feature>
<feature type="signal peptide" evidence="1">
    <location>
        <begin position="1"/>
        <end position="22"/>
    </location>
</feature>
<organism evidence="2 3">
    <name type="scientific">Streptomyces luteogriseus</name>
    <dbReference type="NCBI Taxonomy" id="68233"/>
    <lineage>
        <taxon>Bacteria</taxon>
        <taxon>Bacillati</taxon>
        <taxon>Actinomycetota</taxon>
        <taxon>Actinomycetes</taxon>
        <taxon>Kitasatosporales</taxon>
        <taxon>Streptomycetaceae</taxon>
        <taxon>Streptomyces</taxon>
    </lineage>
</organism>
<evidence type="ECO:0000256" key="1">
    <source>
        <dbReference type="SAM" id="SignalP"/>
    </source>
</evidence>
<comment type="caution">
    <text evidence="2">The sequence shown here is derived from an EMBL/GenBank/DDBJ whole genome shotgun (WGS) entry which is preliminary data.</text>
</comment>
<name>A0A7W7GL95_9ACTN</name>
<evidence type="ECO:0000313" key="3">
    <source>
        <dbReference type="Proteomes" id="UP000565089"/>
    </source>
</evidence>
<evidence type="ECO:0000313" key="2">
    <source>
        <dbReference type="EMBL" id="MBB4717799.1"/>
    </source>
</evidence>